<name>A0ABR1SFQ2_9PEZI</name>
<protein>
    <submittedName>
        <fullName evidence="2">Uncharacterized protein</fullName>
    </submittedName>
</protein>
<feature type="region of interest" description="Disordered" evidence="1">
    <location>
        <begin position="136"/>
        <end position="155"/>
    </location>
</feature>
<feature type="compositionally biased region" description="Low complexity" evidence="1">
    <location>
        <begin position="136"/>
        <end position="148"/>
    </location>
</feature>
<evidence type="ECO:0000256" key="1">
    <source>
        <dbReference type="SAM" id="MobiDB-lite"/>
    </source>
</evidence>
<feature type="region of interest" description="Disordered" evidence="1">
    <location>
        <begin position="286"/>
        <end position="387"/>
    </location>
</feature>
<feature type="compositionally biased region" description="Polar residues" evidence="1">
    <location>
        <begin position="189"/>
        <end position="201"/>
    </location>
</feature>
<feature type="region of interest" description="Disordered" evidence="1">
    <location>
        <begin position="189"/>
        <end position="218"/>
    </location>
</feature>
<feature type="compositionally biased region" description="Polar residues" evidence="1">
    <location>
        <begin position="97"/>
        <end position="106"/>
    </location>
</feature>
<comment type="caution">
    <text evidence="2">The sequence shown here is derived from an EMBL/GenBank/DDBJ whole genome shotgun (WGS) entry which is preliminary data.</text>
</comment>
<reference evidence="2 3" key="1">
    <citation type="submission" date="2023-01" db="EMBL/GenBank/DDBJ databases">
        <title>Analysis of 21 Apiospora genomes using comparative genomics revels a genus with tremendous synthesis potential of carbohydrate active enzymes and secondary metabolites.</title>
        <authorList>
            <person name="Sorensen T."/>
        </authorList>
    </citation>
    <scope>NUCLEOTIDE SEQUENCE [LARGE SCALE GENOMIC DNA]</scope>
    <source>
        <strain evidence="2 3">CBS 20057</strain>
    </source>
</reference>
<keyword evidence="3" id="KW-1185">Reference proteome</keyword>
<organism evidence="2 3">
    <name type="scientific">Apiospora marii</name>
    <dbReference type="NCBI Taxonomy" id="335849"/>
    <lineage>
        <taxon>Eukaryota</taxon>
        <taxon>Fungi</taxon>
        <taxon>Dikarya</taxon>
        <taxon>Ascomycota</taxon>
        <taxon>Pezizomycotina</taxon>
        <taxon>Sordariomycetes</taxon>
        <taxon>Xylariomycetidae</taxon>
        <taxon>Amphisphaeriales</taxon>
        <taxon>Apiosporaceae</taxon>
        <taxon>Apiospora</taxon>
    </lineage>
</organism>
<evidence type="ECO:0000313" key="3">
    <source>
        <dbReference type="Proteomes" id="UP001396898"/>
    </source>
</evidence>
<dbReference type="EMBL" id="JAQQWI010000006">
    <property type="protein sequence ID" value="KAK8033143.1"/>
    <property type="molecule type" value="Genomic_DNA"/>
</dbReference>
<accession>A0ABR1SFQ2</accession>
<proteinExistence type="predicted"/>
<feature type="region of interest" description="Disordered" evidence="1">
    <location>
        <begin position="1"/>
        <end position="113"/>
    </location>
</feature>
<feature type="compositionally biased region" description="Basic and acidic residues" evidence="1">
    <location>
        <begin position="316"/>
        <end position="334"/>
    </location>
</feature>
<feature type="compositionally biased region" description="Polar residues" evidence="1">
    <location>
        <begin position="338"/>
        <end position="347"/>
    </location>
</feature>
<gene>
    <name evidence="2" type="ORF">PG991_002541</name>
</gene>
<sequence>MPEAGHSGKPRSGGESAEGEEGAAGAVPACHTPHLPEEGPSSTSSDVAQADEANGHGSLGNRKSDATLVPSSNNAHDAPSLNEVTLDLYLNPPPSQAAITGDSNHGLNPPKTPSDAGFNLGDDFAQTREEIDFSASSAFSSPWSTSTAQGGDYTTLPPPEMRYTNLDGELHDVFDDDNEHAIAEDNQSSCMGLSAPSSPVLSTGGFPRPQTASSRTRGSFGSAGLLGLADSQHMIGVGLRRALAMNQPPRRKGSSPLALRTVDFFGTQPRRMSMGRELQILKRPSLRAADVSQRPASSGRELETRYLQEGAASRCHRNDDDDDGKNTEKPRADPEASMQRSFSSNVLQDFHVREVAKKDKKKKTLQDGVEDEDGDEQWPGTPRPRSSSLMFLLAGATLASRAIGKN</sequence>
<dbReference type="Proteomes" id="UP001396898">
    <property type="component" value="Unassembled WGS sequence"/>
</dbReference>
<evidence type="ECO:0000313" key="2">
    <source>
        <dbReference type="EMBL" id="KAK8033143.1"/>
    </source>
</evidence>